<keyword evidence="2" id="KW-0378">Hydrolase</keyword>
<keyword evidence="7" id="KW-1185">Reference proteome</keyword>
<dbReference type="SUPFAM" id="SSF49879">
    <property type="entry name" value="SMAD/FHA domain"/>
    <property type="match status" value="1"/>
</dbReference>
<sequence>MTTVATLTFIETGQVVHLLLDTTLIIGRNTFVGVKSPHISRKQVQLTSQGDEITITNLGTNRSSLNGTVLSNDIPSKVKNGDFITLIEDKFRVQVQVLNSESSTVQDKSTRKGSPVGNGSSGNTSSPLRPPPAFPRSAPPFKKPEPPTATTTSGFTEKLKADSPSASRAPASSTTINAITFTAAAAANTVNTNLARAQDPTNIQHNYNDTVHRMEIVDDSENTSESDKEDAMDVEARSSDISAESSFICEELTDSGNESNSDEGH</sequence>
<evidence type="ECO:0000313" key="7">
    <source>
        <dbReference type="Proteomes" id="UP000078512"/>
    </source>
</evidence>
<dbReference type="EMBL" id="KV442021">
    <property type="protein sequence ID" value="OAQ33451.1"/>
    <property type="molecule type" value="Genomic_DNA"/>
</dbReference>
<feature type="domain" description="PNK FHA" evidence="5">
    <location>
        <begin position="16"/>
        <end position="70"/>
    </location>
</feature>
<feature type="compositionally biased region" description="Basic and acidic residues" evidence="4">
    <location>
        <begin position="225"/>
        <end position="238"/>
    </location>
</feature>
<accession>A0A197K9T9</accession>
<dbReference type="AlphaFoldDB" id="A0A197K9T9"/>
<protein>
    <submittedName>
        <fullName evidence="6">SMAD/FHA domain-containing protein</fullName>
    </submittedName>
</protein>
<keyword evidence="3" id="KW-0539">Nucleus</keyword>
<evidence type="ECO:0000256" key="3">
    <source>
        <dbReference type="ARBA" id="ARBA00023242"/>
    </source>
</evidence>
<dbReference type="Pfam" id="PF17913">
    <property type="entry name" value="FHA_2"/>
    <property type="match status" value="1"/>
</dbReference>
<evidence type="ECO:0000256" key="1">
    <source>
        <dbReference type="ARBA" id="ARBA00004123"/>
    </source>
</evidence>
<dbReference type="Gene3D" id="2.60.200.20">
    <property type="match status" value="1"/>
</dbReference>
<organism evidence="6 7">
    <name type="scientific">Linnemannia elongata AG-77</name>
    <dbReference type="NCBI Taxonomy" id="1314771"/>
    <lineage>
        <taxon>Eukaryota</taxon>
        <taxon>Fungi</taxon>
        <taxon>Fungi incertae sedis</taxon>
        <taxon>Mucoromycota</taxon>
        <taxon>Mortierellomycotina</taxon>
        <taxon>Mortierellomycetes</taxon>
        <taxon>Mortierellales</taxon>
        <taxon>Mortierellaceae</taxon>
        <taxon>Linnemannia</taxon>
    </lineage>
</organism>
<feature type="region of interest" description="Disordered" evidence="4">
    <location>
        <begin position="100"/>
        <end position="172"/>
    </location>
</feature>
<evidence type="ECO:0000256" key="2">
    <source>
        <dbReference type="ARBA" id="ARBA00022801"/>
    </source>
</evidence>
<feature type="region of interest" description="Disordered" evidence="4">
    <location>
        <begin position="219"/>
        <end position="265"/>
    </location>
</feature>
<comment type="subcellular location">
    <subcellularLocation>
        <location evidence="1">Nucleus</location>
    </subcellularLocation>
</comment>
<dbReference type="InterPro" id="IPR041388">
    <property type="entry name" value="FHA_2"/>
</dbReference>
<feature type="compositionally biased region" description="Low complexity" evidence="4">
    <location>
        <begin position="162"/>
        <end position="172"/>
    </location>
</feature>
<dbReference type="InterPro" id="IPR008984">
    <property type="entry name" value="SMAD_FHA_dom_sf"/>
</dbReference>
<evidence type="ECO:0000313" key="6">
    <source>
        <dbReference type="EMBL" id="OAQ33451.1"/>
    </source>
</evidence>
<proteinExistence type="predicted"/>
<name>A0A197K9T9_9FUNG</name>
<evidence type="ECO:0000256" key="4">
    <source>
        <dbReference type="SAM" id="MobiDB-lite"/>
    </source>
</evidence>
<gene>
    <name evidence="6" type="ORF">K457DRAFT_134566</name>
</gene>
<dbReference type="Proteomes" id="UP000078512">
    <property type="component" value="Unassembled WGS sequence"/>
</dbReference>
<reference evidence="6 7" key="1">
    <citation type="submission" date="2016-05" db="EMBL/GenBank/DDBJ databases">
        <title>Genome sequencing reveals origins of a unique bacterial endosymbiosis in the earliest lineages of terrestrial Fungi.</title>
        <authorList>
            <consortium name="DOE Joint Genome Institute"/>
            <person name="Uehling J."/>
            <person name="Gryganskyi A."/>
            <person name="Hameed K."/>
            <person name="Tschaplinski T."/>
            <person name="Misztal P."/>
            <person name="Wu S."/>
            <person name="Desiro A."/>
            <person name="Vande Pol N."/>
            <person name="Du Z.-Y."/>
            <person name="Zienkiewicz A."/>
            <person name="Zienkiewicz K."/>
            <person name="Morin E."/>
            <person name="Tisserant E."/>
            <person name="Splivallo R."/>
            <person name="Hainaut M."/>
            <person name="Henrissat B."/>
            <person name="Ohm R."/>
            <person name="Kuo A."/>
            <person name="Yan J."/>
            <person name="Lipzen A."/>
            <person name="Nolan M."/>
            <person name="Labutti K."/>
            <person name="Barry K."/>
            <person name="Goldstein A."/>
            <person name="Labbe J."/>
            <person name="Schadt C."/>
            <person name="Tuskan G."/>
            <person name="Grigoriev I."/>
            <person name="Martin F."/>
            <person name="Vilgalys R."/>
            <person name="Bonito G."/>
        </authorList>
    </citation>
    <scope>NUCLEOTIDE SEQUENCE [LARGE SCALE GENOMIC DNA]</scope>
    <source>
        <strain evidence="6 7">AG-77</strain>
    </source>
</reference>
<evidence type="ECO:0000259" key="5">
    <source>
        <dbReference type="Pfam" id="PF17913"/>
    </source>
</evidence>
<dbReference type="GO" id="GO:0016787">
    <property type="term" value="F:hydrolase activity"/>
    <property type="evidence" value="ECO:0007669"/>
    <property type="project" value="UniProtKB-KW"/>
</dbReference>
<dbReference type="OrthoDB" id="2444046at2759"/>
<feature type="compositionally biased region" description="Pro residues" evidence="4">
    <location>
        <begin position="128"/>
        <end position="138"/>
    </location>
</feature>
<dbReference type="GO" id="GO:0005634">
    <property type="term" value="C:nucleus"/>
    <property type="evidence" value="ECO:0007669"/>
    <property type="project" value="UniProtKB-SubCell"/>
</dbReference>
<dbReference type="CDD" id="cd22671">
    <property type="entry name" value="FHA_APTX-like"/>
    <property type="match status" value="1"/>
</dbReference>